<dbReference type="PANTHER" id="PTHR22677:SF4">
    <property type="entry name" value="USHER SYNDROME TYPE-1G PROTEIN-LIKE PROTEIN"/>
    <property type="match status" value="1"/>
</dbReference>
<dbReference type="OrthoDB" id="4062651at2759"/>
<dbReference type="PANTHER" id="PTHR22677">
    <property type="entry name" value="ANKYRIN REPEAT DOMAIN-CONTAINING PROTEIN 60"/>
    <property type="match status" value="1"/>
</dbReference>
<dbReference type="SMART" id="SM00248">
    <property type="entry name" value="ANK"/>
    <property type="match status" value="2"/>
</dbReference>
<dbReference type="InterPro" id="IPR002110">
    <property type="entry name" value="Ankyrin_rpt"/>
</dbReference>
<organism evidence="2 3">
    <name type="scientific">Zizania palustris</name>
    <name type="common">Northern wild rice</name>
    <dbReference type="NCBI Taxonomy" id="103762"/>
    <lineage>
        <taxon>Eukaryota</taxon>
        <taxon>Viridiplantae</taxon>
        <taxon>Streptophyta</taxon>
        <taxon>Embryophyta</taxon>
        <taxon>Tracheophyta</taxon>
        <taxon>Spermatophyta</taxon>
        <taxon>Magnoliopsida</taxon>
        <taxon>Liliopsida</taxon>
        <taxon>Poales</taxon>
        <taxon>Poaceae</taxon>
        <taxon>BOP clade</taxon>
        <taxon>Oryzoideae</taxon>
        <taxon>Oryzeae</taxon>
        <taxon>Zizaniinae</taxon>
        <taxon>Zizania</taxon>
    </lineage>
</organism>
<sequence length="113" mass="12307">MAPTEALHTSSLQLLPLRHSPADPWSHVCSHLNAAKFLNAVTDPNFCDSDGRTALHIASCEGQAEVVTLLLGRGAEAVADDRWGSTPLADAMHYQNYDVIKILEKRRSKLKGS</sequence>
<evidence type="ECO:0000256" key="1">
    <source>
        <dbReference type="PROSITE-ProRule" id="PRU00023"/>
    </source>
</evidence>
<dbReference type="InterPro" id="IPR039323">
    <property type="entry name" value="ANKRD_45/46/60"/>
</dbReference>
<dbReference type="PROSITE" id="PS50088">
    <property type="entry name" value="ANK_REPEAT"/>
    <property type="match status" value="1"/>
</dbReference>
<dbReference type="Proteomes" id="UP000729402">
    <property type="component" value="Unassembled WGS sequence"/>
</dbReference>
<dbReference type="Pfam" id="PF12796">
    <property type="entry name" value="Ank_2"/>
    <property type="match status" value="1"/>
</dbReference>
<accession>A0A8J5SXX9</accession>
<proteinExistence type="predicted"/>
<dbReference type="EMBL" id="JAAALK010000284">
    <property type="protein sequence ID" value="KAG8069145.1"/>
    <property type="molecule type" value="Genomic_DNA"/>
</dbReference>
<gene>
    <name evidence="2" type="ORF">GUJ93_ZPchr0005g16052</name>
</gene>
<reference evidence="2" key="2">
    <citation type="submission" date="2021-02" db="EMBL/GenBank/DDBJ databases">
        <authorList>
            <person name="Kimball J.A."/>
            <person name="Haas M.W."/>
            <person name="Macchietto M."/>
            <person name="Kono T."/>
            <person name="Duquette J."/>
            <person name="Shao M."/>
        </authorList>
    </citation>
    <scope>NUCLEOTIDE SEQUENCE</scope>
    <source>
        <tissue evidence="2">Fresh leaf tissue</tissue>
    </source>
</reference>
<keyword evidence="3" id="KW-1185">Reference proteome</keyword>
<evidence type="ECO:0000313" key="3">
    <source>
        <dbReference type="Proteomes" id="UP000729402"/>
    </source>
</evidence>
<reference evidence="2" key="1">
    <citation type="journal article" date="2021" name="bioRxiv">
        <title>Whole Genome Assembly and Annotation of Northern Wild Rice, Zizania palustris L., Supports a Whole Genome Duplication in the Zizania Genus.</title>
        <authorList>
            <person name="Haas M."/>
            <person name="Kono T."/>
            <person name="Macchietto M."/>
            <person name="Millas R."/>
            <person name="McGilp L."/>
            <person name="Shao M."/>
            <person name="Duquette J."/>
            <person name="Hirsch C.N."/>
            <person name="Kimball J."/>
        </authorList>
    </citation>
    <scope>NUCLEOTIDE SEQUENCE</scope>
    <source>
        <tissue evidence="2">Fresh leaf tissue</tissue>
    </source>
</reference>
<name>A0A8J5SXX9_ZIZPA</name>
<dbReference type="PROSITE" id="PS50297">
    <property type="entry name" value="ANK_REP_REGION"/>
    <property type="match status" value="1"/>
</dbReference>
<dbReference type="AlphaFoldDB" id="A0A8J5SXX9"/>
<comment type="caution">
    <text evidence="2">The sequence shown here is derived from an EMBL/GenBank/DDBJ whole genome shotgun (WGS) entry which is preliminary data.</text>
</comment>
<evidence type="ECO:0000313" key="2">
    <source>
        <dbReference type="EMBL" id="KAG8069145.1"/>
    </source>
</evidence>
<feature type="repeat" description="ANK" evidence="1">
    <location>
        <begin position="50"/>
        <end position="82"/>
    </location>
</feature>
<protein>
    <submittedName>
        <fullName evidence="2">Uncharacterized protein</fullName>
    </submittedName>
</protein>
<keyword evidence="1" id="KW-0040">ANK repeat</keyword>